<keyword evidence="2" id="KW-1185">Reference proteome</keyword>
<accession>A0ABD2N7Q1</accession>
<name>A0ABD2N7Q1_9CUCU</name>
<proteinExistence type="predicted"/>
<sequence length="104" mass="11808">MANFFENFIVASSILIKTNKLKKCFGQGIHNLKSGKNPLSSTFTIVSRFLSLNIQCLSNKIESLQFEIKKGKYRIVCMPHRTLDDKSPTDSYIANETCINLVFD</sequence>
<evidence type="ECO:0000313" key="2">
    <source>
        <dbReference type="Proteomes" id="UP001516400"/>
    </source>
</evidence>
<organism evidence="1 2">
    <name type="scientific">Cryptolaemus montrouzieri</name>
    <dbReference type="NCBI Taxonomy" id="559131"/>
    <lineage>
        <taxon>Eukaryota</taxon>
        <taxon>Metazoa</taxon>
        <taxon>Ecdysozoa</taxon>
        <taxon>Arthropoda</taxon>
        <taxon>Hexapoda</taxon>
        <taxon>Insecta</taxon>
        <taxon>Pterygota</taxon>
        <taxon>Neoptera</taxon>
        <taxon>Endopterygota</taxon>
        <taxon>Coleoptera</taxon>
        <taxon>Polyphaga</taxon>
        <taxon>Cucujiformia</taxon>
        <taxon>Coccinelloidea</taxon>
        <taxon>Coccinellidae</taxon>
        <taxon>Scymninae</taxon>
        <taxon>Scymnini</taxon>
        <taxon>Cryptolaemus</taxon>
    </lineage>
</organism>
<protein>
    <submittedName>
        <fullName evidence="1">Uncharacterized protein</fullName>
    </submittedName>
</protein>
<evidence type="ECO:0000313" key="1">
    <source>
        <dbReference type="EMBL" id="KAL3274703.1"/>
    </source>
</evidence>
<reference evidence="1 2" key="1">
    <citation type="journal article" date="2021" name="BMC Biol.">
        <title>Horizontally acquired antibacterial genes associated with adaptive radiation of ladybird beetles.</title>
        <authorList>
            <person name="Li H.S."/>
            <person name="Tang X.F."/>
            <person name="Huang Y.H."/>
            <person name="Xu Z.Y."/>
            <person name="Chen M.L."/>
            <person name="Du X.Y."/>
            <person name="Qiu B.Y."/>
            <person name="Chen P.T."/>
            <person name="Zhang W."/>
            <person name="Slipinski A."/>
            <person name="Escalona H.E."/>
            <person name="Waterhouse R.M."/>
            <person name="Zwick A."/>
            <person name="Pang H."/>
        </authorList>
    </citation>
    <scope>NUCLEOTIDE SEQUENCE [LARGE SCALE GENOMIC DNA]</scope>
    <source>
        <strain evidence="1">SYSU2018</strain>
    </source>
</reference>
<dbReference type="AlphaFoldDB" id="A0ABD2N7Q1"/>
<gene>
    <name evidence="1" type="ORF">HHI36_016080</name>
</gene>
<comment type="caution">
    <text evidence="1">The sequence shown here is derived from an EMBL/GenBank/DDBJ whole genome shotgun (WGS) entry which is preliminary data.</text>
</comment>
<dbReference type="Proteomes" id="UP001516400">
    <property type="component" value="Unassembled WGS sequence"/>
</dbReference>
<dbReference type="EMBL" id="JABFTP020000062">
    <property type="protein sequence ID" value="KAL3274703.1"/>
    <property type="molecule type" value="Genomic_DNA"/>
</dbReference>